<dbReference type="EMBL" id="KN817530">
    <property type="protein sequence ID" value="KJA25660.1"/>
    <property type="molecule type" value="Genomic_DNA"/>
</dbReference>
<sequence>LLKKHWGTLTWPPQFDMTVQVQVPPGLAVIHNFTMDVDPRNIDNYLGGNADDLDPNPGQQQENDFGTLAGGAVSRAEKNRAMVNRDNIAQAMWEDYQWVRGE</sequence>
<gene>
    <name evidence="1" type="ORF">HYPSUDRAFT_134136</name>
</gene>
<accession>A0A0D2Q2A1</accession>
<reference evidence="2" key="1">
    <citation type="submission" date="2014-04" db="EMBL/GenBank/DDBJ databases">
        <title>Evolutionary Origins and Diversification of the Mycorrhizal Mutualists.</title>
        <authorList>
            <consortium name="DOE Joint Genome Institute"/>
            <consortium name="Mycorrhizal Genomics Consortium"/>
            <person name="Kohler A."/>
            <person name="Kuo A."/>
            <person name="Nagy L.G."/>
            <person name="Floudas D."/>
            <person name="Copeland A."/>
            <person name="Barry K.W."/>
            <person name="Cichocki N."/>
            <person name="Veneault-Fourrey C."/>
            <person name="LaButti K."/>
            <person name="Lindquist E.A."/>
            <person name="Lipzen A."/>
            <person name="Lundell T."/>
            <person name="Morin E."/>
            <person name="Murat C."/>
            <person name="Riley R."/>
            <person name="Ohm R."/>
            <person name="Sun H."/>
            <person name="Tunlid A."/>
            <person name="Henrissat B."/>
            <person name="Grigoriev I.V."/>
            <person name="Hibbett D.S."/>
            <person name="Martin F."/>
        </authorList>
    </citation>
    <scope>NUCLEOTIDE SEQUENCE [LARGE SCALE GENOMIC DNA]</scope>
    <source>
        <strain evidence="2">FD-334 SS-4</strain>
    </source>
</reference>
<dbReference type="OMA" id="AMWEDYQ"/>
<name>A0A0D2Q2A1_HYPSF</name>
<feature type="non-terminal residue" evidence="1">
    <location>
        <position position="1"/>
    </location>
</feature>
<dbReference type="OrthoDB" id="1681765at2759"/>
<dbReference type="AlphaFoldDB" id="A0A0D2Q2A1"/>
<evidence type="ECO:0000313" key="2">
    <source>
        <dbReference type="Proteomes" id="UP000054270"/>
    </source>
</evidence>
<evidence type="ECO:0000313" key="1">
    <source>
        <dbReference type="EMBL" id="KJA25660.1"/>
    </source>
</evidence>
<dbReference type="Proteomes" id="UP000054270">
    <property type="component" value="Unassembled WGS sequence"/>
</dbReference>
<organism evidence="1 2">
    <name type="scientific">Hypholoma sublateritium (strain FD-334 SS-4)</name>
    <dbReference type="NCBI Taxonomy" id="945553"/>
    <lineage>
        <taxon>Eukaryota</taxon>
        <taxon>Fungi</taxon>
        <taxon>Dikarya</taxon>
        <taxon>Basidiomycota</taxon>
        <taxon>Agaricomycotina</taxon>
        <taxon>Agaricomycetes</taxon>
        <taxon>Agaricomycetidae</taxon>
        <taxon>Agaricales</taxon>
        <taxon>Agaricineae</taxon>
        <taxon>Strophariaceae</taxon>
        <taxon>Hypholoma</taxon>
    </lineage>
</organism>
<proteinExistence type="predicted"/>
<protein>
    <submittedName>
        <fullName evidence="1">Uncharacterized protein</fullName>
    </submittedName>
</protein>
<keyword evidence="2" id="KW-1185">Reference proteome</keyword>